<sequence>MSVLLSVVYPPPFTFALSLSSFDSEPQTSSRCTHKSTNKTRIITYRHCMTF</sequence>
<dbReference type="KEGG" id="tbr:Tb09.v1.0090"/>
<dbReference type="GeneID" id="3660241"/>
<gene>
    <name evidence="1" type="ORF">Tb09.v1.0090</name>
</gene>
<reference evidence="1 2" key="1">
    <citation type="journal article" date="2005" name="Science">
        <title>Comparative genomics of trypanosomatid parasitic protozoa.</title>
        <authorList>
            <person name="El-Sayed N.M."/>
            <person name="Myler P.J."/>
            <person name="Blandin G."/>
            <person name="Berriman M."/>
            <person name="Crabtree J."/>
            <person name="Aggarwal G."/>
            <person name="Caler E."/>
            <person name="Renauld H."/>
            <person name="Worthey E.A."/>
            <person name="Hertz-Fowler C."/>
            <person name="Ghedin E."/>
            <person name="Peacock C."/>
            <person name="Bartholomeu D.C."/>
            <person name="Haas B.J."/>
            <person name="Tran A.N."/>
            <person name="Wortman J.R."/>
            <person name="Alsmark U.C."/>
            <person name="Angiuoli S."/>
            <person name="Anupama A."/>
            <person name="Badger J."/>
            <person name="Bringaud F."/>
            <person name="Cadag E."/>
            <person name="Carlton J.M."/>
            <person name="Cerqueira G.C."/>
            <person name="Creasy T."/>
            <person name="Delcher A.L."/>
            <person name="Djikeng A."/>
            <person name="Embley T.M."/>
            <person name="Hauser C."/>
            <person name="Ivens A.C."/>
            <person name="Kummerfeld S.K."/>
            <person name="Pereira-Leal J.B."/>
            <person name="Nilsson D."/>
            <person name="Peterson J."/>
            <person name="Salzberg S.L."/>
            <person name="Shallom J."/>
            <person name="Silva J.C."/>
            <person name="Sundaram J."/>
            <person name="Westenberger S."/>
            <person name="White O."/>
            <person name="Melville S.E."/>
            <person name="Donelson J.E."/>
            <person name="Andersson B."/>
            <person name="Stuart K.D."/>
            <person name="Hall N."/>
        </authorList>
    </citation>
    <scope>NUCLEOTIDE SEQUENCE [LARGE SCALE GENOMIC DNA]</scope>
    <source>
        <strain evidence="1 2">927/4 GUTat10.1</strain>
    </source>
</reference>
<dbReference type="EMBL" id="CM000207">
    <property type="protein sequence ID" value="EAN76316.1"/>
    <property type="molecule type" value="Genomic_DNA"/>
</dbReference>
<dbReference type="PaxDb" id="5691-EAN76316"/>
<accession>Q38FV4</accession>
<evidence type="ECO:0000313" key="1">
    <source>
        <dbReference type="EMBL" id="EAN76316.1"/>
    </source>
</evidence>
<organism evidence="1 2">
    <name type="scientific">Trypanosoma brucei brucei (strain 927/4 GUTat10.1)</name>
    <dbReference type="NCBI Taxonomy" id="185431"/>
    <lineage>
        <taxon>Eukaryota</taxon>
        <taxon>Discoba</taxon>
        <taxon>Euglenozoa</taxon>
        <taxon>Kinetoplastea</taxon>
        <taxon>Metakinetoplastina</taxon>
        <taxon>Trypanosomatida</taxon>
        <taxon>Trypanosomatidae</taxon>
        <taxon>Trypanosoma</taxon>
    </lineage>
</organism>
<dbReference type="Proteomes" id="UP000008524">
    <property type="component" value="Chromosome 9"/>
</dbReference>
<dbReference type="RefSeq" id="XP_803518.1">
    <property type="nucleotide sequence ID" value="XM_798425.1"/>
</dbReference>
<dbReference type="InParanoid" id="Q38FV4"/>
<dbReference type="AlphaFoldDB" id="Q38FV4"/>
<keyword evidence="2" id="KW-1185">Reference proteome</keyword>
<name>Q38FV4_TRYB2</name>
<reference evidence="1 2" key="2">
    <citation type="journal article" date="2005" name="Science">
        <title>The genome of the African trypanosome Trypanosoma brucei.</title>
        <authorList>
            <person name="Berriman M."/>
            <person name="Ghedin E."/>
            <person name="Hertz-Fowler C."/>
            <person name="Blandin G."/>
            <person name="Renauld H."/>
            <person name="Bartholomeu D.C."/>
            <person name="Lennard N.J."/>
            <person name="Caler E."/>
            <person name="Hamlin N.E."/>
            <person name="Haas B."/>
            <person name="Bohme U."/>
            <person name="Hannick L."/>
            <person name="Aslett M.A."/>
            <person name="Shallom J."/>
            <person name="Marcello L."/>
            <person name="Hou L."/>
            <person name="Wickstead B."/>
            <person name="Alsmark U.C."/>
            <person name="Arrowsmith C."/>
            <person name="Atkin R.J."/>
            <person name="Barron A.J."/>
            <person name="Bringaud F."/>
            <person name="Brooks K."/>
            <person name="Carrington M."/>
            <person name="Cherevach I."/>
            <person name="Chillingworth T.J."/>
            <person name="Churcher C."/>
            <person name="Clark L.N."/>
            <person name="Corton C.H."/>
            <person name="Cronin A."/>
            <person name="Davies R.M."/>
            <person name="Doggett J."/>
            <person name="Djikeng A."/>
            <person name="Feldblyum T."/>
            <person name="Field M.C."/>
            <person name="Fraser A."/>
            <person name="Goodhead I."/>
            <person name="Hance Z."/>
            <person name="Harper D."/>
            <person name="Harris B.R."/>
            <person name="Hauser H."/>
            <person name="Hostetler J."/>
            <person name="Ivens A."/>
            <person name="Jagels K."/>
            <person name="Johnson D."/>
            <person name="Johnson J."/>
            <person name="Jones K."/>
            <person name="Kerhornou A.X."/>
            <person name="Koo H."/>
            <person name="Larke N."/>
            <person name="Landfear S."/>
            <person name="Larkin C."/>
            <person name="Leech V."/>
            <person name="Line A."/>
            <person name="Lord A."/>
            <person name="Macleod A."/>
            <person name="Mooney P.J."/>
            <person name="Moule S."/>
            <person name="Martin D.M."/>
            <person name="Morgan G.W."/>
            <person name="Mungall K."/>
            <person name="Norbertczak H."/>
            <person name="Ormond D."/>
            <person name="Pai G."/>
            <person name="Peacock C.S."/>
            <person name="Peterson J."/>
            <person name="Quail M.A."/>
            <person name="Rabbinowitsch E."/>
            <person name="Rajandream M.A."/>
            <person name="Reitter C."/>
            <person name="Salzberg S.L."/>
            <person name="Sanders M."/>
            <person name="Schobel S."/>
            <person name="Sharp S."/>
            <person name="Simmonds M."/>
            <person name="Simpson A.J."/>
            <person name="Tallon L."/>
            <person name="Turner C.M."/>
            <person name="Tait A."/>
            <person name="Tivey A.R."/>
            <person name="Van Aken S."/>
            <person name="Walker D."/>
            <person name="Wanless D."/>
            <person name="Wang S."/>
            <person name="White B."/>
            <person name="White O."/>
            <person name="Whitehead S."/>
            <person name="Woodward J."/>
            <person name="Wortman J."/>
            <person name="Adams M.D."/>
            <person name="Embley T.M."/>
            <person name="Gull K."/>
            <person name="Ullu E."/>
            <person name="Barry J.D."/>
            <person name="Fairlamb A.H."/>
            <person name="Opperdoes F."/>
            <person name="Barrell B.G."/>
            <person name="Donelson J.E."/>
            <person name="Hall N."/>
            <person name="Fraser C.M."/>
            <person name="Melville S.E."/>
            <person name="El-Sayed N.M."/>
        </authorList>
    </citation>
    <scope>NUCLEOTIDE SEQUENCE [LARGE SCALE GENOMIC DNA]</scope>
    <source>
        <strain evidence="1 2">927/4 GUTat10.1</strain>
    </source>
</reference>
<protein>
    <submittedName>
        <fullName evidence="1">Uncharacterized protein</fullName>
    </submittedName>
</protein>
<proteinExistence type="predicted"/>
<evidence type="ECO:0000313" key="2">
    <source>
        <dbReference type="Proteomes" id="UP000008524"/>
    </source>
</evidence>